<evidence type="ECO:0000256" key="1">
    <source>
        <dbReference type="SAM" id="MobiDB-lite"/>
    </source>
</evidence>
<feature type="compositionally biased region" description="Acidic residues" evidence="1">
    <location>
        <begin position="93"/>
        <end position="134"/>
    </location>
</feature>
<sequence length="142" mass="15433">MAAIPSAFSAISKLPLLRNHELQKMIIRGLILQSSSIASSADLSPPWNQATTITSDSISYYPADAANTPWSVASPVLEFAARGGYSRRSAVDDASDEEDGAIDELDVSDEDEDGSDWEMDDSGDDSDGEELNSFDEDRRNRK</sequence>
<comment type="caution">
    <text evidence="2">The sequence shown here is derived from an EMBL/GenBank/DDBJ whole genome shotgun (WGS) entry which is preliminary data.</text>
</comment>
<gene>
    <name evidence="2" type="ORF">M569_05228</name>
</gene>
<dbReference type="AlphaFoldDB" id="S8CRW0"/>
<name>S8CRW0_9LAMI</name>
<protein>
    <submittedName>
        <fullName evidence="2">Uncharacterized protein</fullName>
    </submittedName>
</protein>
<reference evidence="2 3" key="1">
    <citation type="journal article" date="2013" name="BMC Genomics">
        <title>The miniature genome of a carnivorous plant Genlisea aurea contains a low number of genes and short non-coding sequences.</title>
        <authorList>
            <person name="Leushkin E.V."/>
            <person name="Sutormin R.A."/>
            <person name="Nabieva E.R."/>
            <person name="Penin A.A."/>
            <person name="Kondrashov A.S."/>
            <person name="Logacheva M.D."/>
        </authorList>
    </citation>
    <scope>NUCLEOTIDE SEQUENCE [LARGE SCALE GENOMIC DNA]</scope>
</reference>
<feature type="region of interest" description="Disordered" evidence="1">
    <location>
        <begin position="86"/>
        <end position="142"/>
    </location>
</feature>
<proteinExistence type="predicted"/>
<dbReference type="EMBL" id="AUSU01002078">
    <property type="protein sequence ID" value="EPS69540.1"/>
    <property type="molecule type" value="Genomic_DNA"/>
</dbReference>
<keyword evidence="3" id="KW-1185">Reference proteome</keyword>
<dbReference type="Proteomes" id="UP000015453">
    <property type="component" value="Unassembled WGS sequence"/>
</dbReference>
<evidence type="ECO:0000313" key="3">
    <source>
        <dbReference type="Proteomes" id="UP000015453"/>
    </source>
</evidence>
<evidence type="ECO:0000313" key="2">
    <source>
        <dbReference type="EMBL" id="EPS69540.1"/>
    </source>
</evidence>
<accession>S8CRW0</accession>
<organism evidence="2 3">
    <name type="scientific">Genlisea aurea</name>
    <dbReference type="NCBI Taxonomy" id="192259"/>
    <lineage>
        <taxon>Eukaryota</taxon>
        <taxon>Viridiplantae</taxon>
        <taxon>Streptophyta</taxon>
        <taxon>Embryophyta</taxon>
        <taxon>Tracheophyta</taxon>
        <taxon>Spermatophyta</taxon>
        <taxon>Magnoliopsida</taxon>
        <taxon>eudicotyledons</taxon>
        <taxon>Gunneridae</taxon>
        <taxon>Pentapetalae</taxon>
        <taxon>asterids</taxon>
        <taxon>lamiids</taxon>
        <taxon>Lamiales</taxon>
        <taxon>Lentibulariaceae</taxon>
        <taxon>Genlisea</taxon>
    </lineage>
</organism>